<dbReference type="EMBL" id="NBNE01003965">
    <property type="protein sequence ID" value="OWZ06426.1"/>
    <property type="molecule type" value="Genomic_DNA"/>
</dbReference>
<evidence type="ECO:0000313" key="1">
    <source>
        <dbReference type="EMBL" id="OWZ06426.1"/>
    </source>
</evidence>
<organism evidence="1 2">
    <name type="scientific">Phytophthora megakarya</name>
    <dbReference type="NCBI Taxonomy" id="4795"/>
    <lineage>
        <taxon>Eukaryota</taxon>
        <taxon>Sar</taxon>
        <taxon>Stramenopiles</taxon>
        <taxon>Oomycota</taxon>
        <taxon>Peronosporomycetes</taxon>
        <taxon>Peronosporales</taxon>
        <taxon>Peronosporaceae</taxon>
        <taxon>Phytophthora</taxon>
    </lineage>
</organism>
<accession>A0A225VLM0</accession>
<sequence length="51" mass="6026">MTPSQWKTVVKAAPQQLLRTIQHFHSPDYILSTMTDAVLDEWTLDTRRERL</sequence>
<dbReference type="Proteomes" id="UP000198211">
    <property type="component" value="Unassembled WGS sequence"/>
</dbReference>
<dbReference type="OrthoDB" id="94678at2759"/>
<name>A0A225VLM0_9STRA</name>
<comment type="caution">
    <text evidence="1">The sequence shown here is derived from an EMBL/GenBank/DDBJ whole genome shotgun (WGS) entry which is preliminary data.</text>
</comment>
<reference evidence="2" key="1">
    <citation type="submission" date="2017-03" db="EMBL/GenBank/DDBJ databases">
        <title>Phytopthora megakarya and P. palmivora, two closely related causual agents of cacao black pod achieved similar genome size and gene model numbers by different mechanisms.</title>
        <authorList>
            <person name="Ali S."/>
            <person name="Shao J."/>
            <person name="Larry D.J."/>
            <person name="Kronmiller B."/>
            <person name="Shen D."/>
            <person name="Strem M.D."/>
            <person name="Melnick R.L."/>
            <person name="Guiltinan M.J."/>
            <person name="Tyler B.M."/>
            <person name="Meinhardt L.W."/>
            <person name="Bailey B.A."/>
        </authorList>
    </citation>
    <scope>NUCLEOTIDE SEQUENCE [LARGE SCALE GENOMIC DNA]</scope>
    <source>
        <strain evidence="2">zdho120</strain>
    </source>
</reference>
<gene>
    <name evidence="1" type="ORF">PHMEG_00021317</name>
</gene>
<proteinExistence type="predicted"/>
<dbReference type="AlphaFoldDB" id="A0A225VLM0"/>
<protein>
    <submittedName>
        <fullName evidence="1">Uncharacterized protein</fullName>
    </submittedName>
</protein>
<keyword evidence="2" id="KW-1185">Reference proteome</keyword>
<evidence type="ECO:0000313" key="2">
    <source>
        <dbReference type="Proteomes" id="UP000198211"/>
    </source>
</evidence>